<dbReference type="Gene3D" id="3.40.50.620">
    <property type="entry name" value="HUPs"/>
    <property type="match status" value="1"/>
</dbReference>
<dbReference type="AlphaFoldDB" id="A0A381XR41"/>
<dbReference type="Pfam" id="PF00733">
    <property type="entry name" value="Asn_synthase"/>
    <property type="match status" value="1"/>
</dbReference>
<dbReference type="PANTHER" id="PTHR43284">
    <property type="entry name" value="ASPARAGINE SYNTHETASE (GLUTAMINE-HYDROLYZING)"/>
    <property type="match status" value="1"/>
</dbReference>
<proteinExistence type="inferred from homology"/>
<dbReference type="SUPFAM" id="SSF52402">
    <property type="entry name" value="Adenine nucleotide alpha hydrolases-like"/>
    <property type="match status" value="1"/>
</dbReference>
<feature type="domain" description="Asparagine synthetase" evidence="2">
    <location>
        <begin position="62"/>
        <end position="447"/>
    </location>
</feature>
<dbReference type="InterPro" id="IPR014729">
    <property type="entry name" value="Rossmann-like_a/b/a_fold"/>
</dbReference>
<feature type="non-terminal residue" evidence="3">
    <location>
        <position position="1"/>
    </location>
</feature>
<dbReference type="PIRSF" id="PIRSF001589">
    <property type="entry name" value="Asn_synthetase_glu-h"/>
    <property type="match status" value="1"/>
</dbReference>
<protein>
    <recommendedName>
        <fullName evidence="2">Asparagine synthetase domain-containing protein</fullName>
    </recommendedName>
</protein>
<accession>A0A381XR41</accession>
<gene>
    <name evidence="3" type="ORF">METZ01_LOCUS120110</name>
</gene>
<dbReference type="PANTHER" id="PTHR43284:SF1">
    <property type="entry name" value="ASPARAGINE SYNTHETASE"/>
    <property type="match status" value="1"/>
</dbReference>
<evidence type="ECO:0000259" key="2">
    <source>
        <dbReference type="Pfam" id="PF00733"/>
    </source>
</evidence>
<dbReference type="InterPro" id="IPR001962">
    <property type="entry name" value="Asn_synthase"/>
</dbReference>
<sequence>YATHLLANLRYIQSTQTLFRGIHHVPSGSYLVYENERIDIQRYYEFNPAIQDISPADAKEGIRVKIKEAVRRQLVSDVPIGVYLSGGMDSSTLVAMMSELGVKDIRTFTLGFNEPTDEFESAKMIADRFETNHHTLSFNLDPLKNFPNVIWHAEVPKINLLQGFMMSRFVSEHVKVVLGGLGGDELFAGYDIHGIFHSLRSLSDHIPRSLEKVVGTPLGNILSGLQRKTGILKWDEYRRGLQTVLASGNVLRQLLILRNVWDHDESVLNQIYTKKFIEKKLPKVETEFIELSESFSDESAMEQVLGMEFQSKMVNDYLWTEDRMSMSHSVEERVPFLDRDLVEFSFSIPSTLKMKGGRKKSLLRSAMKPYLPAEILDKKKWGFTVNPYLQFQKDLKETVERVLTQDFVEEQGIFNYSYIRSILDYKPSPKLRWHYNFLWILTGLAIWEKMFIRTNAFMQKEHSLEEYFS</sequence>
<dbReference type="GO" id="GO:0006529">
    <property type="term" value="P:asparagine biosynthetic process"/>
    <property type="evidence" value="ECO:0007669"/>
    <property type="project" value="InterPro"/>
</dbReference>
<dbReference type="GO" id="GO:0005829">
    <property type="term" value="C:cytosol"/>
    <property type="evidence" value="ECO:0007669"/>
    <property type="project" value="TreeGrafter"/>
</dbReference>
<name>A0A381XR41_9ZZZZ</name>
<dbReference type="EMBL" id="UINC01016083">
    <property type="protein sequence ID" value="SVA67256.1"/>
    <property type="molecule type" value="Genomic_DNA"/>
</dbReference>
<evidence type="ECO:0000256" key="1">
    <source>
        <dbReference type="ARBA" id="ARBA00005752"/>
    </source>
</evidence>
<evidence type="ECO:0000313" key="3">
    <source>
        <dbReference type="EMBL" id="SVA67256.1"/>
    </source>
</evidence>
<comment type="similarity">
    <text evidence="1">Belongs to the asparagine synthetase family.</text>
</comment>
<dbReference type="InterPro" id="IPR006426">
    <property type="entry name" value="Asn_synth_AEB"/>
</dbReference>
<dbReference type="CDD" id="cd01991">
    <property type="entry name" value="Asn_synthase_B_C"/>
    <property type="match status" value="1"/>
</dbReference>
<reference evidence="3" key="1">
    <citation type="submission" date="2018-05" db="EMBL/GenBank/DDBJ databases">
        <authorList>
            <person name="Lanie J.A."/>
            <person name="Ng W.-L."/>
            <person name="Kazmierczak K.M."/>
            <person name="Andrzejewski T.M."/>
            <person name="Davidsen T.M."/>
            <person name="Wayne K.J."/>
            <person name="Tettelin H."/>
            <person name="Glass J.I."/>
            <person name="Rusch D."/>
            <person name="Podicherti R."/>
            <person name="Tsui H.-C.T."/>
            <person name="Winkler M.E."/>
        </authorList>
    </citation>
    <scope>NUCLEOTIDE SEQUENCE</scope>
</reference>
<dbReference type="GO" id="GO:0004066">
    <property type="term" value="F:asparagine synthase (glutamine-hydrolyzing) activity"/>
    <property type="evidence" value="ECO:0007669"/>
    <property type="project" value="InterPro"/>
</dbReference>
<dbReference type="InterPro" id="IPR051786">
    <property type="entry name" value="ASN_synthetase/amidase"/>
</dbReference>
<organism evidence="3">
    <name type="scientific">marine metagenome</name>
    <dbReference type="NCBI Taxonomy" id="408172"/>
    <lineage>
        <taxon>unclassified sequences</taxon>
        <taxon>metagenomes</taxon>
        <taxon>ecological metagenomes</taxon>
    </lineage>
</organism>